<evidence type="ECO:0000313" key="17">
    <source>
        <dbReference type="RefSeq" id="XP_032810031.1"/>
    </source>
</evidence>
<dbReference type="InterPro" id="IPR015797">
    <property type="entry name" value="NUDIX_hydrolase-like_dom_sf"/>
</dbReference>
<feature type="domain" description="Nudix hydrolase" evidence="15">
    <location>
        <begin position="55"/>
        <end position="194"/>
    </location>
</feature>
<evidence type="ECO:0000256" key="2">
    <source>
        <dbReference type="ARBA" id="ARBA00012453"/>
    </source>
</evidence>
<reference evidence="17" key="1">
    <citation type="submission" date="2025-08" db="UniProtKB">
        <authorList>
            <consortium name="RefSeq"/>
        </authorList>
    </citation>
    <scope>IDENTIFICATION</scope>
    <source>
        <tissue evidence="17">Sperm</tissue>
    </source>
</reference>
<accession>A0AAJ7T490</accession>
<sequence>MEKKDGPHAAKSKVVKEEALWTGKWLKVEQTTYLDPKGQIRTWETVKRTTRTASCGTDGVAIMAILKRTLHHDCLLLVKQFRPPMGCYTIELPAGLVDSGETVQAAALRELQEETGYHAEITGVSPVLCLDPGISNCTELLVSAVINGDDPENRRPQQELDEGEFIEVLLVPVNELLQKLTEMSNKGMVVDARVHIYAMALVQATAKPNLLPLLKA</sequence>
<comment type="catalytic activity">
    <reaction evidence="6">
        <text>8-oxo-dGDP + H2O = 8-oxo-dGMP + phosphate + H(+)</text>
        <dbReference type="Rhea" id="RHEA:32063"/>
        <dbReference type="ChEBI" id="CHEBI:15377"/>
        <dbReference type="ChEBI" id="CHEBI:15378"/>
        <dbReference type="ChEBI" id="CHEBI:43474"/>
        <dbReference type="ChEBI" id="CHEBI:63224"/>
        <dbReference type="ChEBI" id="CHEBI:63715"/>
        <dbReference type="EC" id="3.6.1.58"/>
    </reaction>
</comment>
<name>A0AAJ7T490_PETMA</name>
<gene>
    <name evidence="17" type="primary">NUDT5</name>
</gene>
<dbReference type="PROSITE" id="PS51462">
    <property type="entry name" value="NUDIX"/>
    <property type="match status" value="1"/>
</dbReference>
<dbReference type="KEGG" id="pmrn:116942351"/>
<evidence type="ECO:0000256" key="13">
    <source>
        <dbReference type="ARBA" id="ARBA00084011"/>
    </source>
</evidence>
<comment type="catalytic activity">
    <reaction evidence="4">
        <text>ADP-D-ribose + H2O = D-ribose 5-phosphate + AMP + 2 H(+)</text>
        <dbReference type="Rhea" id="RHEA:10412"/>
        <dbReference type="ChEBI" id="CHEBI:15377"/>
        <dbReference type="ChEBI" id="CHEBI:15378"/>
        <dbReference type="ChEBI" id="CHEBI:57967"/>
        <dbReference type="ChEBI" id="CHEBI:78346"/>
        <dbReference type="ChEBI" id="CHEBI:456215"/>
        <dbReference type="EC" id="3.6.1.13"/>
    </reaction>
</comment>
<dbReference type="GO" id="GO:0047631">
    <property type="term" value="F:ADP-ribose diphosphatase activity"/>
    <property type="evidence" value="ECO:0007669"/>
    <property type="project" value="UniProtKB-EC"/>
</dbReference>
<dbReference type="Gene3D" id="3.90.79.10">
    <property type="entry name" value="Nucleoside Triphosphate Pyrophosphohydrolase"/>
    <property type="match status" value="1"/>
</dbReference>
<evidence type="ECO:0000256" key="1">
    <source>
        <dbReference type="ARBA" id="ARBA00005582"/>
    </source>
</evidence>
<keyword evidence="16" id="KW-1185">Reference proteome</keyword>
<evidence type="ECO:0000256" key="4">
    <source>
        <dbReference type="ARBA" id="ARBA00049546"/>
    </source>
</evidence>
<evidence type="ECO:0000256" key="5">
    <source>
        <dbReference type="ARBA" id="ARBA00051147"/>
    </source>
</evidence>
<comment type="similarity">
    <text evidence="1 14">Belongs to the Nudix hydrolase family.</text>
</comment>
<dbReference type="EC" id="3.6.1.13" evidence="2"/>
<dbReference type="GO" id="GO:0019693">
    <property type="term" value="P:ribose phosphate metabolic process"/>
    <property type="evidence" value="ECO:0007669"/>
    <property type="project" value="TreeGrafter"/>
</dbReference>
<evidence type="ECO:0000256" key="6">
    <source>
        <dbReference type="ARBA" id="ARBA00051819"/>
    </source>
</evidence>
<dbReference type="CDD" id="cd18888">
    <property type="entry name" value="NUDIX_ADPRase_Nudt5"/>
    <property type="match status" value="1"/>
</dbReference>
<dbReference type="Proteomes" id="UP001318040">
    <property type="component" value="Chromosome 14"/>
</dbReference>
<dbReference type="PRINTS" id="PR00502">
    <property type="entry name" value="NUDIXFAMILY"/>
</dbReference>
<protein>
    <recommendedName>
        <fullName evidence="10">ADP-sugar pyrophosphatase</fullName>
        <ecNumber evidence="9">2.7.7.96</ecNumber>
        <ecNumber evidence="2">3.6.1.13</ecNumber>
        <ecNumber evidence="8">3.6.1.58</ecNumber>
    </recommendedName>
    <alternativeName>
        <fullName evidence="13">8-oxo-dGDP phosphatase</fullName>
    </alternativeName>
    <alternativeName>
        <fullName evidence="11">Nuclear ATP-synthesis protein NUDIX5</fullName>
    </alternativeName>
    <alternativeName>
        <fullName evidence="12">Nucleoside diphosphate-linked moiety X motif 5</fullName>
    </alternativeName>
</protein>
<evidence type="ECO:0000256" key="12">
    <source>
        <dbReference type="ARBA" id="ARBA00079597"/>
    </source>
</evidence>
<dbReference type="RefSeq" id="XP_032810031.1">
    <property type="nucleotide sequence ID" value="XM_032954140.1"/>
</dbReference>
<dbReference type="AlphaFoldDB" id="A0AAJ7T490"/>
<dbReference type="Pfam" id="PF00293">
    <property type="entry name" value="NUDIX"/>
    <property type="match status" value="1"/>
</dbReference>
<dbReference type="GO" id="GO:0005634">
    <property type="term" value="C:nucleus"/>
    <property type="evidence" value="ECO:0007669"/>
    <property type="project" value="TreeGrafter"/>
</dbReference>
<dbReference type="EC" id="2.7.7.96" evidence="9"/>
<proteinExistence type="inferred from homology"/>
<dbReference type="CTD" id="11164"/>
<evidence type="ECO:0000256" key="7">
    <source>
        <dbReference type="ARBA" id="ARBA00065630"/>
    </source>
</evidence>
<dbReference type="InterPro" id="IPR000086">
    <property type="entry name" value="NUDIX_hydrolase_dom"/>
</dbReference>
<dbReference type="PROSITE" id="PS00893">
    <property type="entry name" value="NUDIX_BOX"/>
    <property type="match status" value="1"/>
</dbReference>
<evidence type="ECO:0000256" key="9">
    <source>
        <dbReference type="ARBA" id="ARBA00066488"/>
    </source>
</evidence>
<evidence type="ECO:0000256" key="10">
    <source>
        <dbReference type="ARBA" id="ARBA00071227"/>
    </source>
</evidence>
<comment type="catalytic activity">
    <reaction evidence="5">
        <text>D-ribose 5-phosphate + ATP + H(+) = ADP-D-ribose + diphosphate</text>
        <dbReference type="Rhea" id="RHEA:50248"/>
        <dbReference type="ChEBI" id="CHEBI:15378"/>
        <dbReference type="ChEBI" id="CHEBI:30616"/>
        <dbReference type="ChEBI" id="CHEBI:33019"/>
        <dbReference type="ChEBI" id="CHEBI:57967"/>
        <dbReference type="ChEBI" id="CHEBI:78346"/>
        <dbReference type="EC" id="2.7.7.96"/>
    </reaction>
</comment>
<evidence type="ECO:0000256" key="14">
    <source>
        <dbReference type="RuleBase" id="RU003476"/>
    </source>
</evidence>
<keyword evidence="3 14" id="KW-0378">Hydrolase</keyword>
<dbReference type="EC" id="3.6.1.58" evidence="8"/>
<evidence type="ECO:0000259" key="15">
    <source>
        <dbReference type="PROSITE" id="PS51462"/>
    </source>
</evidence>
<dbReference type="PANTHER" id="PTHR11839">
    <property type="entry name" value="UDP/ADP-SUGAR PYROPHOSPHATASE"/>
    <property type="match status" value="1"/>
</dbReference>
<evidence type="ECO:0000256" key="3">
    <source>
        <dbReference type="ARBA" id="ARBA00022801"/>
    </source>
</evidence>
<organism evidence="16 17">
    <name type="scientific">Petromyzon marinus</name>
    <name type="common">Sea lamprey</name>
    <dbReference type="NCBI Taxonomy" id="7757"/>
    <lineage>
        <taxon>Eukaryota</taxon>
        <taxon>Metazoa</taxon>
        <taxon>Chordata</taxon>
        <taxon>Craniata</taxon>
        <taxon>Vertebrata</taxon>
        <taxon>Cyclostomata</taxon>
        <taxon>Hyperoartia</taxon>
        <taxon>Petromyzontiformes</taxon>
        <taxon>Petromyzontidae</taxon>
        <taxon>Petromyzon</taxon>
    </lineage>
</organism>
<evidence type="ECO:0000313" key="16">
    <source>
        <dbReference type="Proteomes" id="UP001318040"/>
    </source>
</evidence>
<dbReference type="FunFam" id="3.90.79.10:FF:000016">
    <property type="entry name" value="ADP-sugar pyrophosphatase isoform X1"/>
    <property type="match status" value="1"/>
</dbReference>
<dbReference type="GO" id="GO:0017110">
    <property type="term" value="F:nucleoside diphosphate phosphatase activity"/>
    <property type="evidence" value="ECO:0007669"/>
    <property type="project" value="UniProtKB-ARBA"/>
</dbReference>
<dbReference type="SUPFAM" id="SSF55811">
    <property type="entry name" value="Nudix"/>
    <property type="match status" value="1"/>
</dbReference>
<comment type="subunit">
    <text evidence="7">Homodimer. Interacts with PARG.</text>
</comment>
<dbReference type="InterPro" id="IPR020476">
    <property type="entry name" value="Nudix_hydrolase"/>
</dbReference>
<dbReference type="PANTHER" id="PTHR11839:SF1">
    <property type="entry name" value="ADP-SUGAR PYROPHOSPHATASE"/>
    <property type="match status" value="1"/>
</dbReference>
<dbReference type="InterPro" id="IPR020084">
    <property type="entry name" value="NUDIX_hydrolase_CS"/>
</dbReference>
<evidence type="ECO:0000256" key="8">
    <source>
        <dbReference type="ARBA" id="ARBA00066482"/>
    </source>
</evidence>
<evidence type="ECO:0000256" key="11">
    <source>
        <dbReference type="ARBA" id="ARBA00077853"/>
    </source>
</evidence>
<dbReference type="GO" id="GO:0006753">
    <property type="term" value="P:nucleoside phosphate metabolic process"/>
    <property type="evidence" value="ECO:0007669"/>
    <property type="project" value="TreeGrafter"/>
</dbReference>